<name>A0AAD1RA78_PELCU</name>
<evidence type="ECO:0000256" key="3">
    <source>
        <dbReference type="ARBA" id="ARBA00022737"/>
    </source>
</evidence>
<keyword evidence="7" id="KW-1185">Reference proteome</keyword>
<evidence type="ECO:0000256" key="1">
    <source>
        <dbReference type="ARBA" id="ARBA00022614"/>
    </source>
</evidence>
<dbReference type="InterPro" id="IPR003591">
    <property type="entry name" value="Leu-rich_rpt_typical-subtyp"/>
</dbReference>
<dbReference type="PRINTS" id="PR00019">
    <property type="entry name" value="LEURICHRPT"/>
</dbReference>
<sequence>MAIVSLWILLGCMYLILPCCKNAIEGQHFSQSGCKLSYRIADCSHFQLTSVPKDLPNDIEELVLVFNNIKRITRPSLSLYPDLKSLSLQFNGLELIESDTFQGTKGLESLSLQDNSISTDYIQASEAFRFIPSLKKLDLSRNGLNMNMVTALLRNLKSLEYLSLDNNMIMRLEDSVFAGLHELKQLSLQRNYIYEIETGTFDHLVKLKTLNLAFNSLPCIVDFSLTQLQTLNLSFNQLEWFQSMENDVEFQLELLDISHNMLLFFPLLPRLHHIHKLLLSENRMRFYADLFDAISSTVDFLIIENNSTNISSINLWEEEKITSNISTIQYLDMSHNHFTYLPDGFIEKMTSLIELKLDWNCLETFSISHLENASSLAELDLSYNKISELKINNHSQSFLGLRYFNVSRNDLQMLPRHIFSGMNGLRTLDLSHNRLKLCCSQVGAVGVHGNDCVDIRHLTALKNLYLSGCGMVLDAQCNFYGTTLTHLDLSDNHIQSLSSLQDTSRTLLFLSLRNSLPSNLSDVFSTYQNLRYLDLSENNLTNFPRSLTGLTLKFLDLRKNNLTFLPLYDRYENLLKTLNVVYLSKNPFDCCELSWLDVLRKSGSINIPDLLHVTCNFSHHFMSAQDLPLDVLHSCQWKTGGTLLYLLLTLPICVTFLVALLLVILTFKDLFLQALKRCCRRSTGY</sequence>
<reference evidence="6" key="1">
    <citation type="submission" date="2022-03" db="EMBL/GenBank/DDBJ databases">
        <authorList>
            <person name="Alioto T."/>
            <person name="Alioto T."/>
            <person name="Gomez Garrido J."/>
        </authorList>
    </citation>
    <scope>NUCLEOTIDE SEQUENCE</scope>
</reference>
<dbReference type="AlphaFoldDB" id="A0AAD1RA78"/>
<dbReference type="InterPro" id="IPR032675">
    <property type="entry name" value="LRR_dom_sf"/>
</dbReference>
<dbReference type="Pfam" id="PF13516">
    <property type="entry name" value="LRR_6"/>
    <property type="match status" value="1"/>
</dbReference>
<evidence type="ECO:0000256" key="5">
    <source>
        <dbReference type="SAM" id="SignalP"/>
    </source>
</evidence>
<accession>A0AAD1RA78</accession>
<feature type="transmembrane region" description="Helical" evidence="4">
    <location>
        <begin position="643"/>
        <end position="667"/>
    </location>
</feature>
<evidence type="ECO:0000256" key="4">
    <source>
        <dbReference type="SAM" id="Phobius"/>
    </source>
</evidence>
<protein>
    <submittedName>
        <fullName evidence="6">Negative regulator of reactive oxygen species</fullName>
    </submittedName>
</protein>
<gene>
    <name evidence="6" type="ORF">PECUL_23A057527</name>
</gene>
<keyword evidence="1" id="KW-0433">Leucine-rich repeat</keyword>
<dbReference type="InterPro" id="IPR050328">
    <property type="entry name" value="Dev_Immune_Receptor"/>
</dbReference>
<dbReference type="SUPFAM" id="SSF52047">
    <property type="entry name" value="RNI-like"/>
    <property type="match status" value="1"/>
</dbReference>
<keyword evidence="4" id="KW-0812">Transmembrane</keyword>
<dbReference type="InterPro" id="IPR001611">
    <property type="entry name" value="Leu-rich_rpt"/>
</dbReference>
<dbReference type="PROSITE" id="PS51450">
    <property type="entry name" value="LRR"/>
    <property type="match status" value="4"/>
</dbReference>
<dbReference type="PANTHER" id="PTHR24373:SF388">
    <property type="entry name" value="NEGATIVE REGULATOR OF REACTIVE OXYGEN SPECIES"/>
    <property type="match status" value="1"/>
</dbReference>
<dbReference type="SMART" id="SM00365">
    <property type="entry name" value="LRR_SD22"/>
    <property type="match status" value="8"/>
</dbReference>
<proteinExistence type="predicted"/>
<dbReference type="EMBL" id="OW240913">
    <property type="protein sequence ID" value="CAH2246475.1"/>
    <property type="molecule type" value="Genomic_DNA"/>
</dbReference>
<feature type="signal peptide" evidence="5">
    <location>
        <begin position="1"/>
        <end position="26"/>
    </location>
</feature>
<evidence type="ECO:0000313" key="7">
    <source>
        <dbReference type="Proteomes" id="UP001295444"/>
    </source>
</evidence>
<evidence type="ECO:0000313" key="6">
    <source>
        <dbReference type="EMBL" id="CAH2246475.1"/>
    </source>
</evidence>
<dbReference type="SMART" id="SM00369">
    <property type="entry name" value="LRR_TYP"/>
    <property type="match status" value="13"/>
</dbReference>
<dbReference type="SUPFAM" id="SSF52058">
    <property type="entry name" value="L domain-like"/>
    <property type="match status" value="1"/>
</dbReference>
<dbReference type="Proteomes" id="UP001295444">
    <property type="component" value="Chromosome 02"/>
</dbReference>
<dbReference type="Gene3D" id="3.80.10.10">
    <property type="entry name" value="Ribonuclease Inhibitor"/>
    <property type="match status" value="4"/>
</dbReference>
<evidence type="ECO:0000256" key="2">
    <source>
        <dbReference type="ARBA" id="ARBA00022729"/>
    </source>
</evidence>
<dbReference type="Pfam" id="PF13855">
    <property type="entry name" value="LRR_8"/>
    <property type="match status" value="4"/>
</dbReference>
<feature type="chain" id="PRO_5042045346" evidence="5">
    <location>
        <begin position="27"/>
        <end position="685"/>
    </location>
</feature>
<keyword evidence="4" id="KW-1133">Transmembrane helix</keyword>
<keyword evidence="2 5" id="KW-0732">Signal</keyword>
<organism evidence="6 7">
    <name type="scientific">Pelobates cultripes</name>
    <name type="common">Western spadefoot toad</name>
    <dbReference type="NCBI Taxonomy" id="61616"/>
    <lineage>
        <taxon>Eukaryota</taxon>
        <taxon>Metazoa</taxon>
        <taxon>Chordata</taxon>
        <taxon>Craniata</taxon>
        <taxon>Vertebrata</taxon>
        <taxon>Euteleostomi</taxon>
        <taxon>Amphibia</taxon>
        <taxon>Batrachia</taxon>
        <taxon>Anura</taxon>
        <taxon>Pelobatoidea</taxon>
        <taxon>Pelobatidae</taxon>
        <taxon>Pelobates</taxon>
    </lineage>
</organism>
<dbReference type="PANTHER" id="PTHR24373">
    <property type="entry name" value="SLIT RELATED LEUCINE-RICH REPEAT NEURONAL PROTEIN"/>
    <property type="match status" value="1"/>
</dbReference>
<dbReference type="Pfam" id="PF00560">
    <property type="entry name" value="LRR_1"/>
    <property type="match status" value="1"/>
</dbReference>
<keyword evidence="3" id="KW-0677">Repeat</keyword>
<keyword evidence="4" id="KW-0472">Membrane</keyword>